<feature type="transmembrane region" description="Helical" evidence="5">
    <location>
        <begin position="220"/>
        <end position="240"/>
    </location>
</feature>
<dbReference type="InterPro" id="IPR007568">
    <property type="entry name" value="RTA1"/>
</dbReference>
<feature type="transmembrane region" description="Helical" evidence="5">
    <location>
        <begin position="97"/>
        <end position="120"/>
    </location>
</feature>
<keyword evidence="6" id="KW-0732">Signal</keyword>
<evidence type="ECO:0000313" key="8">
    <source>
        <dbReference type="Proteomes" id="UP000305948"/>
    </source>
</evidence>
<dbReference type="EMBL" id="ML213519">
    <property type="protein sequence ID" value="TFK48512.1"/>
    <property type="molecule type" value="Genomic_DNA"/>
</dbReference>
<dbReference type="Proteomes" id="UP000305948">
    <property type="component" value="Unassembled WGS sequence"/>
</dbReference>
<evidence type="ECO:0000256" key="1">
    <source>
        <dbReference type="ARBA" id="ARBA00004141"/>
    </source>
</evidence>
<dbReference type="AlphaFoldDB" id="A0A5C3MUP5"/>
<evidence type="ECO:0000313" key="7">
    <source>
        <dbReference type="EMBL" id="TFK48512.1"/>
    </source>
</evidence>
<organism evidence="7 8">
    <name type="scientific">Heliocybe sulcata</name>
    <dbReference type="NCBI Taxonomy" id="5364"/>
    <lineage>
        <taxon>Eukaryota</taxon>
        <taxon>Fungi</taxon>
        <taxon>Dikarya</taxon>
        <taxon>Basidiomycota</taxon>
        <taxon>Agaricomycotina</taxon>
        <taxon>Agaricomycetes</taxon>
        <taxon>Gloeophyllales</taxon>
        <taxon>Gloeophyllaceae</taxon>
        <taxon>Heliocybe</taxon>
    </lineage>
</organism>
<gene>
    <name evidence="7" type="ORF">OE88DRAFT_1647080</name>
</gene>
<dbReference type="PANTHER" id="PTHR31465">
    <property type="entry name" value="PROTEIN RTA1-RELATED"/>
    <property type="match status" value="1"/>
</dbReference>
<evidence type="ECO:0000256" key="4">
    <source>
        <dbReference type="ARBA" id="ARBA00023136"/>
    </source>
</evidence>
<feature type="transmembrane region" description="Helical" evidence="5">
    <location>
        <begin position="178"/>
        <end position="199"/>
    </location>
</feature>
<proteinExistence type="predicted"/>
<feature type="signal peptide" evidence="6">
    <location>
        <begin position="1"/>
        <end position="20"/>
    </location>
</feature>
<evidence type="ECO:0000256" key="5">
    <source>
        <dbReference type="SAM" id="Phobius"/>
    </source>
</evidence>
<dbReference type="STRING" id="5364.A0A5C3MUP5"/>
<protein>
    <submittedName>
        <fullName evidence="7">RTA1-domain-containing protein</fullName>
    </submittedName>
</protein>
<comment type="subcellular location">
    <subcellularLocation>
        <location evidence="1">Membrane</location>
        <topology evidence="1">Multi-pass membrane protein</topology>
    </subcellularLocation>
</comment>
<dbReference type="GO" id="GO:0016020">
    <property type="term" value="C:membrane"/>
    <property type="evidence" value="ECO:0007669"/>
    <property type="project" value="UniProtKB-SubCell"/>
</dbReference>
<feature type="transmembrane region" description="Helical" evidence="5">
    <location>
        <begin position="68"/>
        <end position="85"/>
    </location>
</feature>
<feature type="transmembrane region" description="Helical" evidence="5">
    <location>
        <begin position="44"/>
        <end position="61"/>
    </location>
</feature>
<dbReference type="PANTHER" id="PTHR31465:SF1">
    <property type="entry name" value="PROTEIN RTA1-RELATED"/>
    <property type="match status" value="1"/>
</dbReference>
<feature type="chain" id="PRO_5022824375" evidence="6">
    <location>
        <begin position="21"/>
        <end position="298"/>
    </location>
</feature>
<feature type="transmembrane region" description="Helical" evidence="5">
    <location>
        <begin position="141"/>
        <end position="158"/>
    </location>
</feature>
<keyword evidence="2 5" id="KW-0812">Transmembrane</keyword>
<feature type="transmembrane region" description="Helical" evidence="5">
    <location>
        <begin position="255"/>
        <end position="274"/>
    </location>
</feature>
<reference evidence="7 8" key="1">
    <citation type="journal article" date="2019" name="Nat. Ecol. Evol.">
        <title>Megaphylogeny resolves global patterns of mushroom evolution.</title>
        <authorList>
            <person name="Varga T."/>
            <person name="Krizsan K."/>
            <person name="Foldi C."/>
            <person name="Dima B."/>
            <person name="Sanchez-Garcia M."/>
            <person name="Sanchez-Ramirez S."/>
            <person name="Szollosi G.J."/>
            <person name="Szarkandi J.G."/>
            <person name="Papp V."/>
            <person name="Albert L."/>
            <person name="Andreopoulos W."/>
            <person name="Angelini C."/>
            <person name="Antonin V."/>
            <person name="Barry K.W."/>
            <person name="Bougher N.L."/>
            <person name="Buchanan P."/>
            <person name="Buyck B."/>
            <person name="Bense V."/>
            <person name="Catcheside P."/>
            <person name="Chovatia M."/>
            <person name="Cooper J."/>
            <person name="Damon W."/>
            <person name="Desjardin D."/>
            <person name="Finy P."/>
            <person name="Geml J."/>
            <person name="Haridas S."/>
            <person name="Hughes K."/>
            <person name="Justo A."/>
            <person name="Karasinski D."/>
            <person name="Kautmanova I."/>
            <person name="Kiss B."/>
            <person name="Kocsube S."/>
            <person name="Kotiranta H."/>
            <person name="LaButti K.M."/>
            <person name="Lechner B.E."/>
            <person name="Liimatainen K."/>
            <person name="Lipzen A."/>
            <person name="Lukacs Z."/>
            <person name="Mihaltcheva S."/>
            <person name="Morgado L.N."/>
            <person name="Niskanen T."/>
            <person name="Noordeloos M.E."/>
            <person name="Ohm R.A."/>
            <person name="Ortiz-Santana B."/>
            <person name="Ovrebo C."/>
            <person name="Racz N."/>
            <person name="Riley R."/>
            <person name="Savchenko A."/>
            <person name="Shiryaev A."/>
            <person name="Soop K."/>
            <person name="Spirin V."/>
            <person name="Szebenyi C."/>
            <person name="Tomsovsky M."/>
            <person name="Tulloss R.E."/>
            <person name="Uehling J."/>
            <person name="Grigoriev I.V."/>
            <person name="Vagvolgyi C."/>
            <person name="Papp T."/>
            <person name="Martin F.M."/>
            <person name="Miettinen O."/>
            <person name="Hibbett D.S."/>
            <person name="Nagy L.G."/>
        </authorList>
    </citation>
    <scope>NUCLEOTIDE SEQUENCE [LARGE SCALE GENOMIC DNA]</scope>
    <source>
        <strain evidence="7 8">OMC1185</strain>
    </source>
</reference>
<evidence type="ECO:0000256" key="3">
    <source>
        <dbReference type="ARBA" id="ARBA00022989"/>
    </source>
</evidence>
<keyword evidence="3 5" id="KW-1133">Transmembrane helix</keyword>
<keyword evidence="4 5" id="KW-0472">Membrane</keyword>
<name>A0A5C3MUP5_9AGAM</name>
<keyword evidence="8" id="KW-1185">Reference proteome</keyword>
<accession>A0A5C3MUP5</accession>
<sequence>MTLPTRIILPLLMLAGRALADDTDSSDVPIVYRILHYWPNKVAAIIFAALYLIVGVVIFWHVGRYRDWWGLCLLSASCMAAGYAVRFVEVAVHDSVGFYIFQTFFILCAPAAFLAFNYTLYGRVVVRCLGREFSIIRPERVARIFVISDVTTFLAQSAGNILSASTSASTNKRGNDLALAGLIGQGVSYAFFLCVAFTAHIRYIRASPVGTRYQEEWWKVIWLLYFSSVPIIIRSVYRIIEFTQGNPGYLIMHEVYFYCLDGLPLWFAVTCYAYRWPSRYITERSEGFKMSPRSSTSV</sequence>
<dbReference type="OrthoDB" id="3358017at2759"/>
<dbReference type="Pfam" id="PF04479">
    <property type="entry name" value="RTA1"/>
    <property type="match status" value="1"/>
</dbReference>
<evidence type="ECO:0000256" key="6">
    <source>
        <dbReference type="SAM" id="SignalP"/>
    </source>
</evidence>
<evidence type="ECO:0000256" key="2">
    <source>
        <dbReference type="ARBA" id="ARBA00022692"/>
    </source>
</evidence>